<evidence type="ECO:0000259" key="2">
    <source>
        <dbReference type="Pfam" id="PF00501"/>
    </source>
</evidence>
<gene>
    <name evidence="4" type="ORF">I7I52_04051</name>
</gene>
<name>A0A8H7ZAX3_AJECA</name>
<dbReference type="Gene3D" id="3.40.50.12780">
    <property type="entry name" value="N-terminal domain of ligase-like"/>
    <property type="match status" value="1"/>
</dbReference>
<feature type="region of interest" description="Disordered" evidence="1">
    <location>
        <begin position="561"/>
        <end position="583"/>
    </location>
</feature>
<organism evidence="4 5">
    <name type="scientific">Ajellomyces capsulatus</name>
    <name type="common">Darling's disease fungus</name>
    <name type="synonym">Histoplasma capsulatum</name>
    <dbReference type="NCBI Taxonomy" id="5037"/>
    <lineage>
        <taxon>Eukaryota</taxon>
        <taxon>Fungi</taxon>
        <taxon>Dikarya</taxon>
        <taxon>Ascomycota</taxon>
        <taxon>Pezizomycotina</taxon>
        <taxon>Eurotiomycetes</taxon>
        <taxon>Eurotiomycetidae</taxon>
        <taxon>Onygenales</taxon>
        <taxon>Ajellomycetaceae</taxon>
        <taxon>Histoplasma</taxon>
    </lineage>
</organism>
<feature type="domain" description="AMP-dependent synthetase/ligase" evidence="2">
    <location>
        <begin position="50"/>
        <end position="420"/>
    </location>
</feature>
<accession>A0A8H7ZAX3</accession>
<evidence type="ECO:0000259" key="3">
    <source>
        <dbReference type="Pfam" id="PF13193"/>
    </source>
</evidence>
<dbReference type="Pfam" id="PF13193">
    <property type="entry name" value="AMP-binding_C"/>
    <property type="match status" value="1"/>
</dbReference>
<evidence type="ECO:0000313" key="5">
    <source>
        <dbReference type="Proteomes" id="UP000670092"/>
    </source>
</evidence>
<dbReference type="VEuPathDB" id="FungiDB:I7I52_04051"/>
<dbReference type="InterPro" id="IPR042099">
    <property type="entry name" value="ANL_N_sf"/>
</dbReference>
<feature type="domain" description="AMP-binding enzyme C-terminal" evidence="3">
    <location>
        <begin position="474"/>
        <end position="554"/>
    </location>
</feature>
<dbReference type="PANTHER" id="PTHR24096">
    <property type="entry name" value="LONG-CHAIN-FATTY-ACID--COA LIGASE"/>
    <property type="match status" value="1"/>
</dbReference>
<dbReference type="InterPro" id="IPR020845">
    <property type="entry name" value="AMP-binding_CS"/>
</dbReference>
<protein>
    <submittedName>
        <fullName evidence="4">AMP dependent CoA ligase</fullName>
    </submittedName>
</protein>
<dbReference type="InterPro" id="IPR045851">
    <property type="entry name" value="AMP-bd_C_sf"/>
</dbReference>
<dbReference type="InterPro" id="IPR000873">
    <property type="entry name" value="AMP-dep_synth/lig_dom"/>
</dbReference>
<sequence length="583" mass="64025">MVFQSPSWASSMPSSSIPDSTPICDFIFDEKYRRPSLASSRNPFVWGISGEGYSAVQVRQRVDYLARSLAQEFGWHPNRGSEWDKIIGIFSLNTIDYIPLGWAIHKLSGIATLINASSTVDELAYQLRASKSSVLFTCIPLLATALEAASKCGMPRSRVYILEMPQELLNGLSTPAEFTTMSRLIEKGSKLCDLDALKWQKGQGASQCAYLCFSSGTSGLPKGVLISHRNMISEVLLLTSFENHTRTPDQKNVVLGLLPQGHIFGLSVFHAAVFRGECVVVLHKFELETLLAVIQRSRINVLYLVPPVIVSMVKNEELMKKYDLGSVHSIITGAAPLGLETAEQLGKLQPSWSILQAYGLTETTAVATATSPHDIFFGSSGSLLPSIEARLVSADGDDIEEYDTPGELLLRGPTIVLGYLNNEAANKATFQNGWLRTGDEAVLRKSAKGEDHVFIVDRIKELIKVKGFQVAPAELEAHLLTHPYVADTAVIAAIDDDAGEVPKAYVVKAINAPVDDHIFIRDIKKHVSDHKARYKWLRGGVEVIDVIPKTASGKILRRHLRDRDRGAKAKAKAKTKTKARPKL</sequence>
<dbReference type="GO" id="GO:0016405">
    <property type="term" value="F:CoA-ligase activity"/>
    <property type="evidence" value="ECO:0007669"/>
    <property type="project" value="TreeGrafter"/>
</dbReference>
<dbReference type="PANTHER" id="PTHR24096:SF422">
    <property type="entry name" value="BCDNA.GH02901"/>
    <property type="match status" value="1"/>
</dbReference>
<reference evidence="4 5" key="1">
    <citation type="submission" date="2021-01" db="EMBL/GenBank/DDBJ databases">
        <title>Chromosome-level genome assembly of a human fungal pathogen reveals clustering of transcriptionally co-regulated genes.</title>
        <authorList>
            <person name="Voorhies M."/>
            <person name="Cohen S."/>
            <person name="Shea T.P."/>
            <person name="Petrus S."/>
            <person name="Munoz J.F."/>
            <person name="Poplawski S."/>
            <person name="Goldman W.E."/>
            <person name="Michael T."/>
            <person name="Cuomo C.A."/>
            <person name="Sil A."/>
            <person name="Beyhan S."/>
        </authorList>
    </citation>
    <scope>NUCLEOTIDE SEQUENCE [LARGE SCALE GENOMIC DNA]</scope>
    <source>
        <strain evidence="4 5">G184AR</strain>
    </source>
</reference>
<comment type="caution">
    <text evidence="4">The sequence shown here is derived from an EMBL/GenBank/DDBJ whole genome shotgun (WGS) entry which is preliminary data.</text>
</comment>
<keyword evidence="4" id="KW-0436">Ligase</keyword>
<dbReference type="Pfam" id="PF00501">
    <property type="entry name" value="AMP-binding"/>
    <property type="match status" value="1"/>
</dbReference>
<evidence type="ECO:0000256" key="1">
    <source>
        <dbReference type="SAM" id="MobiDB-lite"/>
    </source>
</evidence>
<dbReference type="InterPro" id="IPR025110">
    <property type="entry name" value="AMP-bd_C"/>
</dbReference>
<proteinExistence type="predicted"/>
<dbReference type="Proteomes" id="UP000670092">
    <property type="component" value="Unassembled WGS sequence"/>
</dbReference>
<dbReference type="Gene3D" id="3.30.300.30">
    <property type="match status" value="1"/>
</dbReference>
<dbReference type="PROSITE" id="PS00455">
    <property type="entry name" value="AMP_BINDING"/>
    <property type="match status" value="1"/>
</dbReference>
<dbReference type="EMBL" id="JAEVHI010000001">
    <property type="protein sequence ID" value="KAG5305408.1"/>
    <property type="molecule type" value="Genomic_DNA"/>
</dbReference>
<feature type="compositionally biased region" description="Basic residues" evidence="1">
    <location>
        <begin position="568"/>
        <end position="583"/>
    </location>
</feature>
<dbReference type="OrthoDB" id="6509636at2759"/>
<evidence type="ECO:0000313" key="4">
    <source>
        <dbReference type="EMBL" id="KAG5305408.1"/>
    </source>
</evidence>
<dbReference type="AlphaFoldDB" id="A0A8H7ZAX3"/>
<dbReference type="SUPFAM" id="SSF56801">
    <property type="entry name" value="Acetyl-CoA synthetase-like"/>
    <property type="match status" value="1"/>
</dbReference>